<dbReference type="PANTHER" id="PTHR22847">
    <property type="entry name" value="WD40 REPEAT PROTEIN"/>
    <property type="match status" value="1"/>
</dbReference>
<feature type="repeat" description="WD" evidence="3">
    <location>
        <begin position="515"/>
        <end position="554"/>
    </location>
</feature>
<dbReference type="PROSITE" id="PS00678">
    <property type="entry name" value="WD_REPEATS_1"/>
    <property type="match status" value="1"/>
</dbReference>
<reference evidence="6" key="1">
    <citation type="submission" date="2021-11" db="EMBL/GenBank/DDBJ databases">
        <authorList>
            <person name="Herlambang A."/>
            <person name="Guo Y."/>
            <person name="Takashima Y."/>
            <person name="Nishizawa T."/>
        </authorList>
    </citation>
    <scope>NUCLEOTIDE SEQUENCE</scope>
    <source>
        <strain evidence="6">E1425</strain>
    </source>
</reference>
<dbReference type="PROSITE" id="PS50082">
    <property type="entry name" value="WD_REPEATS_2"/>
    <property type="match status" value="4"/>
</dbReference>
<dbReference type="InterPro" id="IPR020472">
    <property type="entry name" value="WD40_PAC1"/>
</dbReference>
<gene>
    <name evidence="6" type="ORF">EMPS_09001</name>
</gene>
<keyword evidence="2" id="KW-0677">Repeat</keyword>
<evidence type="ECO:0000313" key="7">
    <source>
        <dbReference type="Proteomes" id="UP000827284"/>
    </source>
</evidence>
<feature type="region of interest" description="Disordered" evidence="5">
    <location>
        <begin position="455"/>
        <end position="479"/>
    </location>
</feature>
<evidence type="ECO:0000256" key="2">
    <source>
        <dbReference type="ARBA" id="ARBA00022737"/>
    </source>
</evidence>
<keyword evidence="7" id="KW-1185">Reference proteome</keyword>
<dbReference type="CDD" id="cd00200">
    <property type="entry name" value="WD40"/>
    <property type="match status" value="1"/>
</dbReference>
<evidence type="ECO:0000256" key="3">
    <source>
        <dbReference type="PROSITE-ProRule" id="PRU00221"/>
    </source>
</evidence>
<dbReference type="GO" id="GO:1990234">
    <property type="term" value="C:transferase complex"/>
    <property type="evidence" value="ECO:0007669"/>
    <property type="project" value="UniProtKB-ARBA"/>
</dbReference>
<keyword evidence="4" id="KW-0175">Coiled coil</keyword>
<dbReference type="SUPFAM" id="SSF50978">
    <property type="entry name" value="WD40 repeat-like"/>
    <property type="match status" value="1"/>
</dbReference>
<dbReference type="Proteomes" id="UP000827284">
    <property type="component" value="Unassembled WGS sequence"/>
</dbReference>
<reference evidence="6" key="2">
    <citation type="journal article" date="2022" name="Microbiol. Resour. Announc.">
        <title>Whole-Genome Sequence of Entomortierella parvispora E1425, a Mucoromycotan Fungus Associated with Burkholderiaceae-Related Endosymbiotic Bacteria.</title>
        <authorList>
            <person name="Herlambang A."/>
            <person name="Guo Y."/>
            <person name="Takashima Y."/>
            <person name="Narisawa K."/>
            <person name="Ohta H."/>
            <person name="Nishizawa T."/>
        </authorList>
    </citation>
    <scope>NUCLEOTIDE SEQUENCE</scope>
    <source>
        <strain evidence="6">E1425</strain>
    </source>
</reference>
<dbReference type="Pfam" id="PF00400">
    <property type="entry name" value="WD40"/>
    <property type="match status" value="3"/>
</dbReference>
<feature type="repeat" description="WD" evidence="3">
    <location>
        <begin position="323"/>
        <end position="364"/>
    </location>
</feature>
<dbReference type="InterPro" id="IPR036322">
    <property type="entry name" value="WD40_repeat_dom_sf"/>
</dbReference>
<dbReference type="PANTHER" id="PTHR22847:SF637">
    <property type="entry name" value="WD REPEAT DOMAIN 5B"/>
    <property type="match status" value="1"/>
</dbReference>
<evidence type="ECO:0000256" key="1">
    <source>
        <dbReference type="ARBA" id="ARBA00022574"/>
    </source>
</evidence>
<feature type="compositionally biased region" description="Polar residues" evidence="5">
    <location>
        <begin position="1"/>
        <end position="18"/>
    </location>
</feature>
<comment type="caution">
    <text evidence="6">The sequence shown here is derived from an EMBL/GenBank/DDBJ whole genome shotgun (WGS) entry which is preliminary data.</text>
</comment>
<keyword evidence="1 3" id="KW-0853">WD repeat</keyword>
<dbReference type="InterPro" id="IPR015943">
    <property type="entry name" value="WD40/YVTN_repeat-like_dom_sf"/>
</dbReference>
<feature type="coiled-coil region" evidence="4">
    <location>
        <begin position="22"/>
        <end position="49"/>
    </location>
</feature>
<organism evidence="6 7">
    <name type="scientific">Entomortierella parvispora</name>
    <dbReference type="NCBI Taxonomy" id="205924"/>
    <lineage>
        <taxon>Eukaryota</taxon>
        <taxon>Fungi</taxon>
        <taxon>Fungi incertae sedis</taxon>
        <taxon>Mucoromycota</taxon>
        <taxon>Mortierellomycotina</taxon>
        <taxon>Mortierellomycetes</taxon>
        <taxon>Mortierellales</taxon>
        <taxon>Mortierellaceae</taxon>
        <taxon>Entomortierella</taxon>
    </lineage>
</organism>
<evidence type="ECO:0000256" key="4">
    <source>
        <dbReference type="SAM" id="Coils"/>
    </source>
</evidence>
<name>A0A9P3LZZ4_9FUNG</name>
<evidence type="ECO:0000256" key="5">
    <source>
        <dbReference type="SAM" id="MobiDB-lite"/>
    </source>
</evidence>
<dbReference type="EMBL" id="BQFW01000012">
    <property type="protein sequence ID" value="GJJ76642.1"/>
    <property type="molecule type" value="Genomic_DNA"/>
</dbReference>
<dbReference type="PROSITE" id="PS50294">
    <property type="entry name" value="WD_REPEATS_REGION"/>
    <property type="match status" value="3"/>
</dbReference>
<protein>
    <recommendedName>
        <fullName evidence="8">WD40 repeat-like protein</fullName>
    </recommendedName>
</protein>
<feature type="region of interest" description="Disordered" evidence="5">
    <location>
        <begin position="127"/>
        <end position="155"/>
    </location>
</feature>
<dbReference type="AlphaFoldDB" id="A0A9P3LZZ4"/>
<dbReference type="Gene3D" id="2.130.10.10">
    <property type="entry name" value="YVTN repeat-like/Quinoprotein amine dehydrogenase"/>
    <property type="match status" value="2"/>
</dbReference>
<evidence type="ECO:0000313" key="6">
    <source>
        <dbReference type="EMBL" id="GJJ76642.1"/>
    </source>
</evidence>
<dbReference type="OrthoDB" id="6262491at2759"/>
<proteinExistence type="predicted"/>
<feature type="repeat" description="WD" evidence="3">
    <location>
        <begin position="194"/>
        <end position="226"/>
    </location>
</feature>
<feature type="region of interest" description="Disordered" evidence="5">
    <location>
        <begin position="1"/>
        <end position="22"/>
    </location>
</feature>
<dbReference type="PRINTS" id="PR00320">
    <property type="entry name" value="GPROTEINBRPT"/>
</dbReference>
<feature type="compositionally biased region" description="Basic and acidic residues" evidence="5">
    <location>
        <begin position="67"/>
        <end position="76"/>
    </location>
</feature>
<dbReference type="InterPro" id="IPR019775">
    <property type="entry name" value="WD40_repeat_CS"/>
</dbReference>
<feature type="repeat" description="WD" evidence="3">
    <location>
        <begin position="237"/>
        <end position="278"/>
    </location>
</feature>
<feature type="compositionally biased region" description="Polar residues" evidence="5">
    <location>
        <begin position="92"/>
        <end position="109"/>
    </location>
</feature>
<feature type="region of interest" description="Disordered" evidence="5">
    <location>
        <begin position="67"/>
        <end position="109"/>
    </location>
</feature>
<accession>A0A9P3LZZ4</accession>
<dbReference type="InterPro" id="IPR001680">
    <property type="entry name" value="WD40_rpt"/>
</dbReference>
<dbReference type="SMART" id="SM00320">
    <property type="entry name" value="WD40"/>
    <property type="match status" value="7"/>
</dbReference>
<evidence type="ECO:0008006" key="8">
    <source>
        <dbReference type="Google" id="ProtNLM"/>
    </source>
</evidence>
<feature type="compositionally biased region" description="Polar residues" evidence="5">
    <location>
        <begin position="127"/>
        <end position="148"/>
    </location>
</feature>
<sequence>MSAPNVTGHQSSSSSQQVDPAIEKLVRETKSLKAKIDVLEAENRALKKSLYDLSYIYSSQIEARHNGDLVSRRDEPGSNGSAGQDEEGASSAARSNPSQQNAQARSNSNDMVSAMGQLLSNLSMAQQNQGTDAATANSGQGVESASRTADTKKNADLIKAEEEGVRRINMGNIVARQDSGSKTDGRLFYLKNDLKGHQGAVYAVQYSPNGKFLATGSFDKTVRIWDGTTNQNELFVLKGHGLNISDLAWGHDSSLLLSAAYDRTCKLWDLETGKQRDSFEGDGFVQCVRFHPQDNNVFFSGTTRNYLSMTDIRKEGGAGSAVTLKNDSMVNSIYVYHDGLTVISGDSSGYLKTWDVRTGRVLQSILNEPTKKPISHIAVSKQRGTDGVDFAEVEEPESRWLAVNSYDSVIRVYDRGFEPPTTMPRLIHSLKGYRNKHWPIKSAFFHGKDYIAGAAGRRSGKNRRGSDGEPSQSTMSDKDVPLDSSLLLASGSMDPYVYLFDVGTGDGQYDTLQKLAGHTDRVYDVDFHPIDHVLASGSADFSVKVWGRASKRKK</sequence>